<keyword evidence="5 9" id="KW-0560">Oxidoreductase</keyword>
<dbReference type="GO" id="GO:0051484">
    <property type="term" value="P:isopentenyl diphosphate biosynthetic process, methylerythritol 4-phosphate pathway involved in terpenoid biosynthetic process"/>
    <property type="evidence" value="ECO:0007669"/>
    <property type="project" value="TreeGrafter"/>
</dbReference>
<feature type="binding site" evidence="9">
    <location>
        <position position="151"/>
    </location>
    <ligand>
        <name>1-deoxy-D-xylulose 5-phosphate</name>
        <dbReference type="ChEBI" id="CHEBI:57792"/>
    </ligand>
</feature>
<evidence type="ECO:0000256" key="3">
    <source>
        <dbReference type="ARBA" id="ARBA00022723"/>
    </source>
</evidence>
<feature type="binding site" evidence="9">
    <location>
        <position position="151"/>
    </location>
    <ligand>
        <name>Mn(2+)</name>
        <dbReference type="ChEBI" id="CHEBI:29035"/>
    </ligand>
</feature>
<evidence type="ECO:0000256" key="6">
    <source>
        <dbReference type="ARBA" id="ARBA00023211"/>
    </source>
</evidence>
<dbReference type="SUPFAM" id="SSF55347">
    <property type="entry name" value="Glyceraldehyde-3-phosphate dehydrogenase-like, C-terminal domain"/>
    <property type="match status" value="1"/>
</dbReference>
<comment type="function">
    <text evidence="9">Catalyzes the NADPH-dependent rearrangement and reduction of 1-deoxy-D-xylulose-5-phosphate (DXP) to 2-C-methyl-D-erythritol 4-phosphate (MEP).</text>
</comment>
<evidence type="ECO:0000256" key="7">
    <source>
        <dbReference type="ARBA" id="ARBA00023229"/>
    </source>
</evidence>
<evidence type="ECO:0000256" key="5">
    <source>
        <dbReference type="ARBA" id="ARBA00023002"/>
    </source>
</evidence>
<accession>A0A9X9WEL9</accession>
<reference evidence="13" key="2">
    <citation type="journal article" date="2021" name="Syst. Appl. Microbiol.">
        <title>Roseomonas hellenica sp. nov., isolated from roots of wild-growing Alkanna tinctoria.</title>
        <authorList>
            <person name="Rat A."/>
            <person name="Naranjo H.D."/>
            <person name="Lebbe L."/>
            <person name="Cnockaert M."/>
            <person name="Krigas N."/>
            <person name="Grigoriadou K."/>
            <person name="Maloupa E."/>
            <person name="Willems A."/>
        </authorList>
    </citation>
    <scope>NUCLEOTIDE SEQUENCE</scope>
    <source>
        <strain evidence="13">LMG 31161</strain>
    </source>
</reference>
<feature type="binding site" evidence="9">
    <location>
        <position position="221"/>
    </location>
    <ligand>
        <name>1-deoxy-D-xylulose 5-phosphate</name>
        <dbReference type="ChEBI" id="CHEBI:57792"/>
    </ligand>
</feature>
<dbReference type="SUPFAM" id="SSF69055">
    <property type="entry name" value="1-deoxy-D-xylulose-5-phosphate reductoisomerase, C-terminal domain"/>
    <property type="match status" value="1"/>
</dbReference>
<dbReference type="Pfam" id="PF08436">
    <property type="entry name" value="DXP_redisom_C"/>
    <property type="match status" value="1"/>
</dbReference>
<feature type="binding site" evidence="9">
    <location>
        <position position="124"/>
    </location>
    <ligand>
        <name>1-deoxy-D-xylulose 5-phosphate</name>
        <dbReference type="ChEBI" id="CHEBI:57792"/>
    </ligand>
</feature>
<dbReference type="Pfam" id="PF13288">
    <property type="entry name" value="DXPR_C"/>
    <property type="match status" value="1"/>
</dbReference>
<dbReference type="InterPro" id="IPR026877">
    <property type="entry name" value="DXPR_C"/>
</dbReference>
<evidence type="ECO:0000256" key="1">
    <source>
        <dbReference type="ARBA" id="ARBA00005094"/>
    </source>
</evidence>
<keyword evidence="9" id="KW-0460">Magnesium</keyword>
<dbReference type="PANTHER" id="PTHR30525:SF0">
    <property type="entry name" value="1-DEOXY-D-XYLULOSE 5-PHOSPHATE REDUCTOISOMERASE, CHLOROPLASTIC"/>
    <property type="match status" value="1"/>
</dbReference>
<dbReference type="Gene3D" id="1.10.1740.10">
    <property type="match status" value="1"/>
</dbReference>
<dbReference type="EC" id="1.1.1.267" evidence="9"/>
<dbReference type="Pfam" id="PF02670">
    <property type="entry name" value="DXP_reductoisom"/>
    <property type="match status" value="1"/>
</dbReference>
<feature type="binding site" evidence="9">
    <location>
        <position position="222"/>
    </location>
    <ligand>
        <name>1-deoxy-D-xylulose 5-phosphate</name>
        <dbReference type="ChEBI" id="CHEBI:57792"/>
    </ligand>
</feature>
<evidence type="ECO:0000256" key="2">
    <source>
        <dbReference type="ARBA" id="ARBA00006825"/>
    </source>
</evidence>
<dbReference type="EMBL" id="JAAEDK010000010">
    <property type="protein sequence ID" value="MBR0658779.1"/>
    <property type="molecule type" value="Genomic_DNA"/>
</dbReference>
<reference evidence="13" key="1">
    <citation type="submission" date="2020-01" db="EMBL/GenBank/DDBJ databases">
        <authorList>
            <person name="Rat A."/>
        </authorList>
    </citation>
    <scope>NUCLEOTIDE SEQUENCE</scope>
    <source>
        <strain evidence="13">LMG 31161</strain>
    </source>
</reference>
<sequence>MTRSVTILGSTGSVGRSTVALLEDAPEGAFRVEALVANRDAVGLATQARRLGARLAVVADPGYFGALRDALAGSGIEVAAGPEAVVAAAARPADWTMAAIVGAAGLPATLAALGRGGVVAIANKESLVCAGEIVLATAKAAGATLLPVDSEHNAIFQALEARGGGADPFATVEKIVLTASGGPFRTMALAEMAAVTPEAAVKHPVWSMGAKISIDSATMMNKGLELIEAVRLFPVPEPRVEVLVHPQSTVHGLVQYADGSVMAQLGSPDMRTPIAHALAWPARMAAAVPRLDLVALGRLEFFAPDPVRFPALRLAREALRAGGGATTILNAANETAVGMFLDRRLGFLDIAAVVEEALSRLGAPEAADLDAILSLDGAARMEAARIAAERAAA</sequence>
<dbReference type="InterPro" id="IPR036169">
    <property type="entry name" value="DXPR_C_sf"/>
</dbReference>
<keyword evidence="6 9" id="KW-0464">Manganese</keyword>
<feature type="binding site" evidence="9">
    <location>
        <position position="209"/>
    </location>
    <ligand>
        <name>NADPH</name>
        <dbReference type="ChEBI" id="CHEBI:57783"/>
    </ligand>
</feature>
<evidence type="ECO:0000256" key="8">
    <source>
        <dbReference type="ARBA" id="ARBA00048543"/>
    </source>
</evidence>
<dbReference type="InterPro" id="IPR013644">
    <property type="entry name" value="DXP_reductoisomerase_C"/>
</dbReference>
<feature type="binding site" evidence="9">
    <location>
        <position position="125"/>
    </location>
    <ligand>
        <name>NADPH</name>
        <dbReference type="ChEBI" id="CHEBI:57783"/>
    </ligand>
</feature>
<dbReference type="NCBIfam" id="TIGR00243">
    <property type="entry name" value="Dxr"/>
    <property type="match status" value="1"/>
</dbReference>
<dbReference type="RefSeq" id="WP_209442107.1">
    <property type="nucleotide sequence ID" value="NZ_JAAEDK010000010.1"/>
</dbReference>
<comment type="catalytic activity">
    <reaction evidence="8">
        <text>2-C-methyl-D-erythritol 4-phosphate + NADP(+) = 1-deoxy-D-xylulose 5-phosphate + NADPH + H(+)</text>
        <dbReference type="Rhea" id="RHEA:13717"/>
        <dbReference type="ChEBI" id="CHEBI:15378"/>
        <dbReference type="ChEBI" id="CHEBI:57783"/>
        <dbReference type="ChEBI" id="CHEBI:57792"/>
        <dbReference type="ChEBI" id="CHEBI:58262"/>
        <dbReference type="ChEBI" id="CHEBI:58349"/>
        <dbReference type="EC" id="1.1.1.267"/>
    </reaction>
    <physiologicalReaction direction="right-to-left" evidence="8">
        <dbReference type="Rhea" id="RHEA:13719"/>
    </physiologicalReaction>
</comment>
<dbReference type="HAMAP" id="MF_00183">
    <property type="entry name" value="DXP_reductoisom"/>
    <property type="match status" value="1"/>
</dbReference>
<dbReference type="InterPro" id="IPR036291">
    <property type="entry name" value="NAD(P)-bd_dom_sf"/>
</dbReference>
<feature type="domain" description="1-deoxy-D-xylulose 5-phosphate reductoisomerase C-terminal" evidence="11">
    <location>
        <begin position="145"/>
        <end position="233"/>
    </location>
</feature>
<dbReference type="Gene3D" id="3.40.50.720">
    <property type="entry name" value="NAD(P)-binding Rossmann-like Domain"/>
    <property type="match status" value="1"/>
</dbReference>
<feature type="binding site" evidence="9">
    <location>
        <position position="13"/>
    </location>
    <ligand>
        <name>NADPH</name>
        <dbReference type="ChEBI" id="CHEBI:57783"/>
    </ligand>
</feature>
<feature type="binding site" evidence="9">
    <location>
        <position position="225"/>
    </location>
    <ligand>
        <name>Mn(2+)</name>
        <dbReference type="ChEBI" id="CHEBI:29035"/>
    </ligand>
</feature>
<feature type="binding site" evidence="9">
    <location>
        <position position="39"/>
    </location>
    <ligand>
        <name>NADPH</name>
        <dbReference type="ChEBI" id="CHEBI:57783"/>
    </ligand>
</feature>
<dbReference type="AlphaFoldDB" id="A0A9X9WEL9"/>
<evidence type="ECO:0000259" key="11">
    <source>
        <dbReference type="Pfam" id="PF08436"/>
    </source>
</evidence>
<feature type="binding site" evidence="9">
    <location>
        <position position="149"/>
    </location>
    <ligand>
        <name>Mn(2+)</name>
        <dbReference type="ChEBI" id="CHEBI:29035"/>
    </ligand>
</feature>
<dbReference type="InterPro" id="IPR013512">
    <property type="entry name" value="DXP_reductoisomerase_N"/>
</dbReference>
<protein>
    <recommendedName>
        <fullName evidence="9">1-deoxy-D-xylulose 5-phosphate reductoisomerase</fullName>
        <shortName evidence="9">DXP reductoisomerase</shortName>
        <ecNumber evidence="9">1.1.1.267</ecNumber>
    </recommendedName>
    <alternativeName>
        <fullName evidence="9">1-deoxyxylulose-5-phosphate reductoisomerase</fullName>
    </alternativeName>
    <alternativeName>
        <fullName evidence="9">2-C-methyl-D-erythritol 4-phosphate synthase</fullName>
    </alternativeName>
</protein>
<gene>
    <name evidence="9" type="primary">dxr</name>
    <name evidence="13" type="ORF">GXW75_05940</name>
</gene>
<dbReference type="GO" id="GO:0070402">
    <property type="term" value="F:NADPH binding"/>
    <property type="evidence" value="ECO:0007669"/>
    <property type="project" value="InterPro"/>
</dbReference>
<name>A0A9X9WEL9_9PROT</name>
<keyword evidence="3 9" id="KW-0479">Metal-binding</keyword>
<feature type="binding site" evidence="9">
    <location>
        <position position="12"/>
    </location>
    <ligand>
        <name>NADPH</name>
        <dbReference type="ChEBI" id="CHEBI:57783"/>
    </ligand>
</feature>
<dbReference type="SUPFAM" id="SSF51735">
    <property type="entry name" value="NAD(P)-binding Rossmann-fold domains"/>
    <property type="match status" value="1"/>
</dbReference>
<feature type="binding site" evidence="9">
    <location>
        <position position="14"/>
    </location>
    <ligand>
        <name>NADPH</name>
        <dbReference type="ChEBI" id="CHEBI:57783"/>
    </ligand>
</feature>
<feature type="binding site" evidence="9">
    <location>
        <position position="216"/>
    </location>
    <ligand>
        <name>1-deoxy-D-xylulose 5-phosphate</name>
        <dbReference type="ChEBI" id="CHEBI:57792"/>
    </ligand>
</feature>
<comment type="caution">
    <text evidence="13">The sequence shown here is derived from an EMBL/GenBank/DDBJ whole genome shotgun (WGS) entry which is preliminary data.</text>
</comment>
<evidence type="ECO:0000259" key="10">
    <source>
        <dbReference type="Pfam" id="PF02670"/>
    </source>
</evidence>
<feature type="binding site" evidence="9">
    <location>
        <position position="150"/>
    </location>
    <ligand>
        <name>1-deoxy-D-xylulose 5-phosphate</name>
        <dbReference type="ChEBI" id="CHEBI:57792"/>
    </ligand>
</feature>
<evidence type="ECO:0000313" key="14">
    <source>
        <dbReference type="Proteomes" id="UP001138708"/>
    </source>
</evidence>
<organism evidence="13 14">
    <name type="scientific">Neoroseomonas oryzicola</name>
    <dbReference type="NCBI Taxonomy" id="535904"/>
    <lineage>
        <taxon>Bacteria</taxon>
        <taxon>Pseudomonadati</taxon>
        <taxon>Pseudomonadota</taxon>
        <taxon>Alphaproteobacteria</taxon>
        <taxon>Acetobacterales</taxon>
        <taxon>Acetobacteraceae</taxon>
        <taxon>Neoroseomonas</taxon>
    </lineage>
</organism>
<dbReference type="PIRSF" id="PIRSF006205">
    <property type="entry name" value="Dxp_reductismrs"/>
    <property type="match status" value="1"/>
</dbReference>
<dbReference type="GO" id="GO:0030145">
    <property type="term" value="F:manganese ion binding"/>
    <property type="evidence" value="ECO:0007669"/>
    <property type="project" value="TreeGrafter"/>
</dbReference>
<comment type="caution">
    <text evidence="9">Lacks conserved residue(s) required for the propagation of feature annotation.</text>
</comment>
<dbReference type="InterPro" id="IPR003821">
    <property type="entry name" value="DXP_reductoisomerase"/>
</dbReference>
<feature type="binding site" evidence="9">
    <location>
        <position position="203"/>
    </location>
    <ligand>
        <name>1-deoxy-D-xylulose 5-phosphate</name>
        <dbReference type="ChEBI" id="CHEBI:57792"/>
    </ligand>
</feature>
<feature type="binding site" evidence="9">
    <location>
        <position position="123"/>
    </location>
    <ligand>
        <name>NADPH</name>
        <dbReference type="ChEBI" id="CHEBI:57783"/>
    </ligand>
</feature>
<proteinExistence type="inferred from homology"/>
<comment type="cofactor">
    <cofactor evidence="9">
        <name>Mg(2+)</name>
        <dbReference type="ChEBI" id="CHEBI:18420"/>
    </cofactor>
    <cofactor evidence="9">
        <name>Mn(2+)</name>
        <dbReference type="ChEBI" id="CHEBI:29035"/>
    </cofactor>
</comment>
<evidence type="ECO:0000313" key="13">
    <source>
        <dbReference type="EMBL" id="MBR0658779.1"/>
    </source>
</evidence>
<feature type="binding site" evidence="9">
    <location>
        <position position="11"/>
    </location>
    <ligand>
        <name>NADPH</name>
        <dbReference type="ChEBI" id="CHEBI:57783"/>
    </ligand>
</feature>
<comment type="similarity">
    <text evidence="2 9">Belongs to the DXR family.</text>
</comment>
<comment type="pathway">
    <text evidence="1 9">Isoprenoid biosynthesis; isopentenyl diphosphate biosynthesis via DXP pathway; isopentenyl diphosphate from 1-deoxy-D-xylulose 5-phosphate: step 1/6.</text>
</comment>
<keyword evidence="7 9" id="KW-0414">Isoprene biosynthesis</keyword>
<feature type="domain" description="DXP reductoisomerase C-terminal" evidence="12">
    <location>
        <begin position="265"/>
        <end position="381"/>
    </location>
</feature>
<dbReference type="Proteomes" id="UP001138708">
    <property type="component" value="Unassembled WGS sequence"/>
</dbReference>
<feature type="binding site" evidence="9">
    <location>
        <position position="180"/>
    </location>
    <ligand>
        <name>1-deoxy-D-xylulose 5-phosphate</name>
        <dbReference type="ChEBI" id="CHEBI:57792"/>
    </ligand>
</feature>
<evidence type="ECO:0000256" key="4">
    <source>
        <dbReference type="ARBA" id="ARBA00022857"/>
    </source>
</evidence>
<feature type="binding site" evidence="9">
    <location>
        <position position="225"/>
    </location>
    <ligand>
        <name>1-deoxy-D-xylulose 5-phosphate</name>
        <dbReference type="ChEBI" id="CHEBI:57792"/>
    </ligand>
</feature>
<dbReference type="GO" id="GO:0030604">
    <property type="term" value="F:1-deoxy-D-xylulose-5-phosphate reductoisomerase activity"/>
    <property type="evidence" value="ECO:0007669"/>
    <property type="project" value="UniProtKB-UniRule"/>
</dbReference>
<keyword evidence="4 9" id="KW-0521">NADP</keyword>
<evidence type="ECO:0000256" key="9">
    <source>
        <dbReference type="HAMAP-Rule" id="MF_00183"/>
    </source>
</evidence>
<evidence type="ECO:0000259" key="12">
    <source>
        <dbReference type="Pfam" id="PF13288"/>
    </source>
</evidence>
<dbReference type="FunFam" id="3.40.50.720:FF:000045">
    <property type="entry name" value="1-deoxy-D-xylulose 5-phosphate reductoisomerase"/>
    <property type="match status" value="1"/>
</dbReference>
<feature type="domain" description="1-deoxy-D-xylulose 5-phosphate reductoisomerase N-terminal" evidence="10">
    <location>
        <begin position="5"/>
        <end position="131"/>
    </location>
</feature>
<dbReference type="PANTHER" id="PTHR30525">
    <property type="entry name" value="1-DEOXY-D-XYLULOSE 5-PHOSPHATE REDUCTOISOMERASE"/>
    <property type="match status" value="1"/>
</dbReference>